<name>A0ABT3EYL9_9BACI</name>
<keyword evidence="2" id="KW-0378">Hydrolase</keyword>
<dbReference type="Proteomes" id="UP001060566">
    <property type="component" value="Unassembled WGS sequence"/>
</dbReference>
<proteinExistence type="predicted"/>
<reference evidence="2" key="1">
    <citation type="submission" date="2022-10" db="EMBL/GenBank/DDBJ databases">
        <title>De novo draft assembly of the Pseudomonas pretiosus genome isolated from the plants rhizorohere.</title>
        <authorList>
            <person name="Robas M."/>
            <person name="Fernandez V.M."/>
            <person name="Provanza A."/>
            <person name="Jimenez P.A."/>
        </authorList>
    </citation>
    <scope>NUCLEOTIDE SEQUENCE</scope>
    <source>
        <strain evidence="2">SAICEU11T</strain>
    </source>
</reference>
<evidence type="ECO:0000259" key="1">
    <source>
        <dbReference type="PROSITE" id="PS50164"/>
    </source>
</evidence>
<evidence type="ECO:0000313" key="2">
    <source>
        <dbReference type="EMBL" id="MCW1241903.1"/>
    </source>
</evidence>
<dbReference type="SUPFAM" id="SSF82771">
    <property type="entry name" value="GIY-YIG endonuclease"/>
    <property type="match status" value="1"/>
</dbReference>
<comment type="caution">
    <text evidence="2">The sequence shown here is derived from an EMBL/GenBank/DDBJ whole genome shotgun (WGS) entry which is preliminary data.</text>
</comment>
<dbReference type="EMBL" id="JAOXJG010000026">
    <property type="protein sequence ID" value="MCW1241903.1"/>
    <property type="molecule type" value="Genomic_DNA"/>
</dbReference>
<accession>A0ABT3EYL9</accession>
<dbReference type="PROSITE" id="PS50164">
    <property type="entry name" value="GIY_YIG"/>
    <property type="match status" value="1"/>
</dbReference>
<dbReference type="RefSeq" id="WP_264462807.1">
    <property type="nucleotide sequence ID" value="NZ_JAOXJG010000026.1"/>
</dbReference>
<keyword evidence="2" id="KW-0540">Nuclease</keyword>
<evidence type="ECO:0000313" key="3">
    <source>
        <dbReference type="Proteomes" id="UP001060566"/>
    </source>
</evidence>
<sequence length="234" mass="27609">MGKLRTKKAKVEYILRKYPATRINDRLLILMYWKHFDNITTIDDCATATPSETITRLKRKINEEGRYVVSDHERKEILKAEFEKAAKFKEKLNDNRFDDGMISIKAPSVRKSVFIDHLKSDMRIIEDLKMVGGIYTIYDKFSNPLYVGISNDLFMRTYSHVNVVSSNKRLAHLMREGVAHRIDYMYVSDITHREVYEAHLIRTMRPYCNIGKTGLRRDAREDIIKEYRNHIRSA</sequence>
<dbReference type="GeneID" id="301200764"/>
<dbReference type="InterPro" id="IPR047296">
    <property type="entry name" value="GIY-YIG_UvrC_Cho"/>
</dbReference>
<dbReference type="CDD" id="cd10434">
    <property type="entry name" value="GIY-YIG_UvrC_Cho"/>
    <property type="match status" value="1"/>
</dbReference>
<dbReference type="InterPro" id="IPR035901">
    <property type="entry name" value="GIY-YIG_endonuc_sf"/>
</dbReference>
<feature type="domain" description="GIY-YIG" evidence="1">
    <location>
        <begin position="130"/>
        <end position="210"/>
    </location>
</feature>
<protein>
    <submittedName>
        <fullName evidence="2">Nucleotide excision repair endonuclease</fullName>
    </submittedName>
</protein>
<keyword evidence="3" id="KW-1185">Reference proteome</keyword>
<dbReference type="InterPro" id="IPR000305">
    <property type="entry name" value="GIY-YIG_endonuc"/>
</dbReference>
<dbReference type="GO" id="GO:0004519">
    <property type="term" value="F:endonuclease activity"/>
    <property type="evidence" value="ECO:0007669"/>
    <property type="project" value="UniProtKB-KW"/>
</dbReference>
<dbReference type="Pfam" id="PF01541">
    <property type="entry name" value="GIY-YIG"/>
    <property type="match status" value="1"/>
</dbReference>
<organism evidence="2 3">
    <name type="scientific">Bacillus pretiosus</name>
    <dbReference type="NCBI Taxonomy" id="2983392"/>
    <lineage>
        <taxon>Bacteria</taxon>
        <taxon>Bacillati</taxon>
        <taxon>Bacillota</taxon>
        <taxon>Bacilli</taxon>
        <taxon>Bacillales</taxon>
        <taxon>Bacillaceae</taxon>
        <taxon>Bacillus</taxon>
    </lineage>
</organism>
<dbReference type="SMART" id="SM00465">
    <property type="entry name" value="GIYc"/>
    <property type="match status" value="1"/>
</dbReference>
<keyword evidence="2" id="KW-0255">Endonuclease</keyword>
<dbReference type="Gene3D" id="3.40.1440.10">
    <property type="entry name" value="GIY-YIG endonuclease"/>
    <property type="match status" value="1"/>
</dbReference>
<gene>
    <name evidence="2" type="ORF">NGM45_23035</name>
</gene>